<evidence type="ECO:0000259" key="4">
    <source>
        <dbReference type="Pfam" id="PF01073"/>
    </source>
</evidence>
<keyword evidence="2 3" id="KW-0560">Oxidoreductase</keyword>
<dbReference type="InterPro" id="IPR050425">
    <property type="entry name" value="NAD(P)_dehydrat-like"/>
</dbReference>
<keyword evidence="1" id="KW-0521">NADP</keyword>
<reference evidence="5 6" key="1">
    <citation type="submission" date="2023-12" db="EMBL/GenBank/DDBJ databases">
        <title>A high-quality genome assembly for Dillenia turbinata (Dilleniales).</title>
        <authorList>
            <person name="Chanderbali A."/>
        </authorList>
    </citation>
    <scope>NUCLEOTIDE SEQUENCE [LARGE SCALE GENOMIC DNA]</scope>
    <source>
        <strain evidence="5">LSX21</strain>
        <tissue evidence="5">Leaf</tissue>
    </source>
</reference>
<organism evidence="5 6">
    <name type="scientific">Dillenia turbinata</name>
    <dbReference type="NCBI Taxonomy" id="194707"/>
    <lineage>
        <taxon>Eukaryota</taxon>
        <taxon>Viridiplantae</taxon>
        <taxon>Streptophyta</taxon>
        <taxon>Embryophyta</taxon>
        <taxon>Tracheophyta</taxon>
        <taxon>Spermatophyta</taxon>
        <taxon>Magnoliopsida</taxon>
        <taxon>eudicotyledons</taxon>
        <taxon>Gunneridae</taxon>
        <taxon>Pentapetalae</taxon>
        <taxon>Dilleniales</taxon>
        <taxon>Dilleniaceae</taxon>
        <taxon>Dillenia</taxon>
    </lineage>
</organism>
<dbReference type="Proteomes" id="UP001370490">
    <property type="component" value="Unassembled WGS sequence"/>
</dbReference>
<comment type="similarity">
    <text evidence="3">Belongs to the 3-beta-HSD family.</text>
</comment>
<evidence type="ECO:0000256" key="3">
    <source>
        <dbReference type="RuleBase" id="RU004475"/>
    </source>
</evidence>
<dbReference type="GO" id="GO:0016616">
    <property type="term" value="F:oxidoreductase activity, acting on the CH-OH group of donors, NAD or NADP as acceptor"/>
    <property type="evidence" value="ECO:0007669"/>
    <property type="project" value="InterPro"/>
</dbReference>
<dbReference type="EMBL" id="JBAMMX010000007">
    <property type="protein sequence ID" value="KAK6936522.1"/>
    <property type="molecule type" value="Genomic_DNA"/>
</dbReference>
<dbReference type="InterPro" id="IPR002225">
    <property type="entry name" value="3Beta_OHSteriod_DH/Estase"/>
</dbReference>
<evidence type="ECO:0000313" key="6">
    <source>
        <dbReference type="Proteomes" id="UP001370490"/>
    </source>
</evidence>
<feature type="domain" description="3-beta hydroxysteroid dehydrogenase/isomerase" evidence="4">
    <location>
        <begin position="12"/>
        <end position="170"/>
    </location>
</feature>
<dbReference type="InterPro" id="IPR036291">
    <property type="entry name" value="NAD(P)-bd_dom_sf"/>
</dbReference>
<gene>
    <name evidence="5" type="ORF">RJ641_033552</name>
</gene>
<accession>A0AAN8VZU5</accession>
<dbReference type="Pfam" id="PF01073">
    <property type="entry name" value="3Beta_HSD"/>
    <property type="match status" value="1"/>
</dbReference>
<evidence type="ECO:0000256" key="1">
    <source>
        <dbReference type="ARBA" id="ARBA00022857"/>
    </source>
</evidence>
<comment type="caution">
    <text evidence="5">The sequence shown here is derived from an EMBL/GenBank/DDBJ whole genome shotgun (WGS) entry which is preliminary data.</text>
</comment>
<name>A0AAN8VZU5_9MAGN</name>
<dbReference type="GO" id="GO:0006694">
    <property type="term" value="P:steroid biosynthetic process"/>
    <property type="evidence" value="ECO:0007669"/>
    <property type="project" value="InterPro"/>
</dbReference>
<dbReference type="PANTHER" id="PTHR10366:SF749">
    <property type="entry name" value="NAD DEPENDENT EPIMERASE_DEHYDRATASE FAMILY PROTEIN, EXPRESSED"/>
    <property type="match status" value="1"/>
</dbReference>
<protein>
    <submittedName>
        <fullName evidence="5">3-beta hydroxysteroid dehydrogenase/isomerase</fullName>
    </submittedName>
</protein>
<proteinExistence type="inferred from homology"/>
<sequence>MAPAANSRKVCVMDASGSLGSSLVQRLLQRGYIVHAAAPTFGDKQFCEGLNCDKRKLRVFKADPLDYHSIVEVLQGCCGLFYSWDQPIYDPLWLWMQESMAEVEVRAAHNVIEACAQTDTMEKVVFTSSVTAAVWRGDRATMTADIDEKHWSDINFCKKFKLWHAMAKTLAEKTGWALAMDRGLSMVSINGGLLMSPDLSIKSPYLKGAAEMFEDGVLVTVDIKFMVDAQICVFEDVSSYGRYFCFNRVIKTNEDAVRLANMLVPPSANPTSPMSLEDRQVYQQRISNNKLNKHMVNFDSSHEIAD</sequence>
<dbReference type="AlphaFoldDB" id="A0AAN8VZU5"/>
<dbReference type="CDD" id="cd08958">
    <property type="entry name" value="FR_SDR_e"/>
    <property type="match status" value="1"/>
</dbReference>
<dbReference type="Gene3D" id="3.40.50.720">
    <property type="entry name" value="NAD(P)-binding Rossmann-like Domain"/>
    <property type="match status" value="1"/>
</dbReference>
<keyword evidence="6" id="KW-1185">Reference proteome</keyword>
<evidence type="ECO:0000256" key="2">
    <source>
        <dbReference type="ARBA" id="ARBA00023002"/>
    </source>
</evidence>
<dbReference type="SUPFAM" id="SSF51735">
    <property type="entry name" value="NAD(P)-binding Rossmann-fold domains"/>
    <property type="match status" value="1"/>
</dbReference>
<dbReference type="PANTHER" id="PTHR10366">
    <property type="entry name" value="NAD DEPENDENT EPIMERASE/DEHYDRATASE"/>
    <property type="match status" value="1"/>
</dbReference>
<evidence type="ECO:0000313" key="5">
    <source>
        <dbReference type="EMBL" id="KAK6936522.1"/>
    </source>
</evidence>